<protein>
    <submittedName>
        <fullName evidence="1">Uncharacterized protein</fullName>
    </submittedName>
</protein>
<evidence type="ECO:0000313" key="2">
    <source>
        <dbReference type="Proteomes" id="UP000799753"/>
    </source>
</evidence>
<reference evidence="1" key="1">
    <citation type="journal article" date="2020" name="Stud. Mycol.">
        <title>101 Dothideomycetes genomes: a test case for predicting lifestyles and emergence of pathogens.</title>
        <authorList>
            <person name="Haridas S."/>
            <person name="Albert R."/>
            <person name="Binder M."/>
            <person name="Bloem J."/>
            <person name="Labutti K."/>
            <person name="Salamov A."/>
            <person name="Andreopoulos B."/>
            <person name="Baker S."/>
            <person name="Barry K."/>
            <person name="Bills G."/>
            <person name="Bluhm B."/>
            <person name="Cannon C."/>
            <person name="Castanera R."/>
            <person name="Culley D."/>
            <person name="Daum C."/>
            <person name="Ezra D."/>
            <person name="Gonzalez J."/>
            <person name="Henrissat B."/>
            <person name="Kuo A."/>
            <person name="Liang C."/>
            <person name="Lipzen A."/>
            <person name="Lutzoni F."/>
            <person name="Magnuson J."/>
            <person name="Mondo S."/>
            <person name="Nolan M."/>
            <person name="Ohm R."/>
            <person name="Pangilinan J."/>
            <person name="Park H.-J."/>
            <person name="Ramirez L."/>
            <person name="Alfaro M."/>
            <person name="Sun H."/>
            <person name="Tritt A."/>
            <person name="Yoshinaga Y."/>
            <person name="Zwiers L.-H."/>
            <person name="Turgeon B."/>
            <person name="Goodwin S."/>
            <person name="Spatafora J."/>
            <person name="Crous P."/>
            <person name="Grigoriev I."/>
        </authorList>
    </citation>
    <scope>NUCLEOTIDE SEQUENCE</scope>
    <source>
        <strain evidence="1">CBS 473.64</strain>
    </source>
</reference>
<accession>A0A6A6RT90</accession>
<dbReference type="Proteomes" id="UP000799753">
    <property type="component" value="Unassembled WGS sequence"/>
</dbReference>
<dbReference type="AlphaFoldDB" id="A0A6A6RT90"/>
<keyword evidence="2" id="KW-1185">Reference proteome</keyword>
<name>A0A6A6RT90_9PLEO</name>
<sequence>MSDDDAGISFRLLYMGYRQQFHSPFSYRSTTNLTPPSRRSISGSTWYRIAPSTVASPISTSSMRLTLLSFSLVGAVLAVPYPQDDTAPTWFLESTLTVIPSTSLNIPITSGPSLPLPTGGLNTTILSSTRTSRHHISHTEPVPIFSRSCDCADLKTVQYPCWATDVLQVCRFSSVNSRFWGKRGEI</sequence>
<organism evidence="1 2">
    <name type="scientific">Massarina eburnea CBS 473.64</name>
    <dbReference type="NCBI Taxonomy" id="1395130"/>
    <lineage>
        <taxon>Eukaryota</taxon>
        <taxon>Fungi</taxon>
        <taxon>Dikarya</taxon>
        <taxon>Ascomycota</taxon>
        <taxon>Pezizomycotina</taxon>
        <taxon>Dothideomycetes</taxon>
        <taxon>Pleosporomycetidae</taxon>
        <taxon>Pleosporales</taxon>
        <taxon>Massarineae</taxon>
        <taxon>Massarinaceae</taxon>
        <taxon>Massarina</taxon>
    </lineage>
</organism>
<dbReference type="OrthoDB" id="3692961at2759"/>
<proteinExistence type="predicted"/>
<gene>
    <name evidence="1" type="ORF">P280DRAFT_75350</name>
</gene>
<dbReference type="EMBL" id="MU006789">
    <property type="protein sequence ID" value="KAF2638600.1"/>
    <property type="molecule type" value="Genomic_DNA"/>
</dbReference>
<evidence type="ECO:0000313" key="1">
    <source>
        <dbReference type="EMBL" id="KAF2638600.1"/>
    </source>
</evidence>